<sequence>MHGAQRMTPDDPDVFGELPSASQRPTRLVVPGWIVEASNHISPAAASSSASRFTDDQTQYWFLCSVGVTVRIIWEDDAREPLLQELMSMFESMVSYPGARVCMGDRSRAGLPGPLGVNGVTVTVGTVALLWG</sequence>
<dbReference type="AlphaFoldDB" id="A0A4Z2FUN5"/>
<organism evidence="2 3">
    <name type="scientific">Liparis tanakae</name>
    <name type="common">Tanaka's snailfish</name>
    <dbReference type="NCBI Taxonomy" id="230148"/>
    <lineage>
        <taxon>Eukaryota</taxon>
        <taxon>Metazoa</taxon>
        <taxon>Chordata</taxon>
        <taxon>Craniata</taxon>
        <taxon>Vertebrata</taxon>
        <taxon>Euteleostomi</taxon>
        <taxon>Actinopterygii</taxon>
        <taxon>Neopterygii</taxon>
        <taxon>Teleostei</taxon>
        <taxon>Neoteleostei</taxon>
        <taxon>Acanthomorphata</taxon>
        <taxon>Eupercaria</taxon>
        <taxon>Perciformes</taxon>
        <taxon>Cottioidei</taxon>
        <taxon>Cottales</taxon>
        <taxon>Liparidae</taxon>
        <taxon>Liparis</taxon>
    </lineage>
</organism>
<feature type="region of interest" description="Disordered" evidence="1">
    <location>
        <begin position="1"/>
        <end position="22"/>
    </location>
</feature>
<dbReference type="Proteomes" id="UP000314294">
    <property type="component" value="Unassembled WGS sequence"/>
</dbReference>
<evidence type="ECO:0000313" key="3">
    <source>
        <dbReference type="Proteomes" id="UP000314294"/>
    </source>
</evidence>
<gene>
    <name evidence="2" type="ORF">EYF80_044831</name>
</gene>
<protein>
    <submittedName>
        <fullName evidence="2">Uncharacterized protein</fullName>
    </submittedName>
</protein>
<evidence type="ECO:0000256" key="1">
    <source>
        <dbReference type="SAM" id="MobiDB-lite"/>
    </source>
</evidence>
<dbReference type="EMBL" id="SRLO01000874">
    <property type="protein sequence ID" value="TNN44977.1"/>
    <property type="molecule type" value="Genomic_DNA"/>
</dbReference>
<name>A0A4Z2FUN5_9TELE</name>
<accession>A0A4Z2FUN5</accession>
<evidence type="ECO:0000313" key="2">
    <source>
        <dbReference type="EMBL" id="TNN44977.1"/>
    </source>
</evidence>
<keyword evidence="3" id="KW-1185">Reference proteome</keyword>
<proteinExistence type="predicted"/>
<reference evidence="2 3" key="1">
    <citation type="submission" date="2019-03" db="EMBL/GenBank/DDBJ databases">
        <title>First draft genome of Liparis tanakae, snailfish: a comprehensive survey of snailfish specific genes.</title>
        <authorList>
            <person name="Kim W."/>
            <person name="Song I."/>
            <person name="Jeong J.-H."/>
            <person name="Kim D."/>
            <person name="Kim S."/>
            <person name="Ryu S."/>
            <person name="Song J.Y."/>
            <person name="Lee S.K."/>
        </authorList>
    </citation>
    <scope>NUCLEOTIDE SEQUENCE [LARGE SCALE GENOMIC DNA]</scope>
    <source>
        <tissue evidence="2">Muscle</tissue>
    </source>
</reference>
<comment type="caution">
    <text evidence="2">The sequence shown here is derived from an EMBL/GenBank/DDBJ whole genome shotgun (WGS) entry which is preliminary data.</text>
</comment>